<dbReference type="Gene3D" id="3.80.30.20">
    <property type="entry name" value="tm_1862 like domain"/>
    <property type="match status" value="1"/>
</dbReference>
<dbReference type="InterPro" id="IPR038135">
    <property type="entry name" value="Methylthiotransferase_N_sf"/>
</dbReference>
<dbReference type="NCBIfam" id="TIGR00089">
    <property type="entry name" value="MiaB/RimO family radical SAM methylthiotransferase"/>
    <property type="match status" value="1"/>
</dbReference>
<dbReference type="CDD" id="cd01335">
    <property type="entry name" value="Radical_SAM"/>
    <property type="match status" value="1"/>
</dbReference>
<keyword evidence="6 11" id="KW-0819">tRNA processing</keyword>
<dbReference type="InterPro" id="IPR007197">
    <property type="entry name" value="rSAM"/>
</dbReference>
<comment type="subunit">
    <text evidence="11">Monomer.</text>
</comment>
<evidence type="ECO:0000256" key="4">
    <source>
        <dbReference type="ARBA" id="ARBA00022679"/>
    </source>
</evidence>
<dbReference type="AlphaFoldDB" id="A0A1M5VPH2"/>
<dbReference type="PANTHER" id="PTHR43020">
    <property type="entry name" value="CDK5 REGULATORY SUBUNIT-ASSOCIATED PROTEIN 1"/>
    <property type="match status" value="1"/>
</dbReference>
<evidence type="ECO:0000256" key="7">
    <source>
        <dbReference type="ARBA" id="ARBA00022723"/>
    </source>
</evidence>
<keyword evidence="9 11" id="KW-0411">Iron-sulfur</keyword>
<dbReference type="Proteomes" id="UP000184447">
    <property type="component" value="Unassembled WGS sequence"/>
</dbReference>
<accession>A0A1M5VPH2</accession>
<gene>
    <name evidence="11" type="primary">miaB</name>
    <name evidence="15" type="ORF">SAMN02745207_02415</name>
</gene>
<dbReference type="SMART" id="SM00729">
    <property type="entry name" value="Elp3"/>
    <property type="match status" value="1"/>
</dbReference>
<dbReference type="RefSeq" id="WP_073338675.1">
    <property type="nucleotide sequence ID" value="NZ_FQXM01000012.1"/>
</dbReference>
<feature type="domain" description="MTTase N-terminal" evidence="13">
    <location>
        <begin position="6"/>
        <end position="124"/>
    </location>
</feature>
<dbReference type="InterPro" id="IPR058240">
    <property type="entry name" value="rSAM_sf"/>
</dbReference>
<feature type="binding site" evidence="11">
    <location>
        <position position="168"/>
    </location>
    <ligand>
        <name>[4Fe-4S] cluster</name>
        <dbReference type="ChEBI" id="CHEBI:49883"/>
        <label>2</label>
        <note>4Fe-4S-S-AdoMet</note>
    </ligand>
</feature>
<dbReference type="PROSITE" id="PS01278">
    <property type="entry name" value="MTTASE_RADICAL"/>
    <property type="match status" value="1"/>
</dbReference>
<dbReference type="PROSITE" id="PS51449">
    <property type="entry name" value="MTTASE_N"/>
    <property type="match status" value="1"/>
</dbReference>
<feature type="binding site" evidence="11">
    <location>
        <position position="161"/>
    </location>
    <ligand>
        <name>[4Fe-4S] cluster</name>
        <dbReference type="ChEBI" id="CHEBI:49883"/>
        <label>2</label>
        <note>4Fe-4S-S-AdoMet</note>
    </ligand>
</feature>
<dbReference type="GO" id="GO:0046872">
    <property type="term" value="F:metal ion binding"/>
    <property type="evidence" value="ECO:0007669"/>
    <property type="project" value="UniProtKB-KW"/>
</dbReference>
<comment type="similarity">
    <text evidence="11">Belongs to the methylthiotransferase family. MiaB subfamily.</text>
</comment>
<dbReference type="InterPro" id="IPR005839">
    <property type="entry name" value="Methylthiotransferase"/>
</dbReference>
<dbReference type="Gene3D" id="3.40.50.12160">
    <property type="entry name" value="Methylthiotransferase, N-terminal domain"/>
    <property type="match status" value="1"/>
</dbReference>
<dbReference type="PROSITE" id="PS50926">
    <property type="entry name" value="TRAM"/>
    <property type="match status" value="1"/>
</dbReference>
<comment type="function">
    <text evidence="1 11">Catalyzes the methylthiolation of N6-(dimethylallyl)adenosine (i(6)A), leading to the formation of 2-methylthio-N6-(dimethylallyl)adenosine (ms(2)i(6)A) at position 37 in tRNAs that read codons beginning with uridine.</text>
</comment>
<dbReference type="SUPFAM" id="SSF102114">
    <property type="entry name" value="Radical SAM enzymes"/>
    <property type="match status" value="1"/>
</dbReference>
<evidence type="ECO:0000259" key="14">
    <source>
        <dbReference type="PROSITE" id="PS51918"/>
    </source>
</evidence>
<keyword evidence="8 11" id="KW-0408">Iron</keyword>
<dbReference type="EC" id="2.8.4.3" evidence="10 11"/>
<dbReference type="InterPro" id="IPR006638">
    <property type="entry name" value="Elp3/MiaA/NifB-like_rSAM"/>
</dbReference>
<evidence type="ECO:0000256" key="5">
    <source>
        <dbReference type="ARBA" id="ARBA00022691"/>
    </source>
</evidence>
<keyword evidence="5 11" id="KW-0949">S-adenosyl-L-methionine</keyword>
<dbReference type="GO" id="GO:0005829">
    <property type="term" value="C:cytosol"/>
    <property type="evidence" value="ECO:0007669"/>
    <property type="project" value="TreeGrafter"/>
</dbReference>
<dbReference type="InterPro" id="IPR002792">
    <property type="entry name" value="TRAM_dom"/>
</dbReference>
<reference evidence="15 16" key="1">
    <citation type="submission" date="2016-11" db="EMBL/GenBank/DDBJ databases">
        <authorList>
            <person name="Jaros S."/>
            <person name="Januszkiewicz K."/>
            <person name="Wedrychowicz H."/>
        </authorList>
    </citation>
    <scope>NUCLEOTIDE SEQUENCE [LARGE SCALE GENOMIC DNA]</scope>
    <source>
        <strain evidence="15 16">DSM 8605</strain>
    </source>
</reference>
<dbReference type="SFLD" id="SFLDF00273">
    <property type="entry name" value="(dimethylallyl)adenosine_tRNA"/>
    <property type="match status" value="1"/>
</dbReference>
<evidence type="ECO:0000259" key="12">
    <source>
        <dbReference type="PROSITE" id="PS50926"/>
    </source>
</evidence>
<dbReference type="InterPro" id="IPR020612">
    <property type="entry name" value="Methylthiotransferase_CS"/>
</dbReference>
<comment type="subcellular location">
    <subcellularLocation>
        <location evidence="11">Cytoplasm</location>
    </subcellularLocation>
</comment>
<sequence length="443" mass="50869">METRMMKYYIETWGCQMNEEDSEKISGILKINNYEPTDNEKDADVIIYNTCCVRENAEQKVYGHLGRLKNQKKENPDLIIAVTGCMTQQKDAAEKMIKKFRHVDIITGSFNSYKLPEYISRVKHSGETVVEVWDKEKGIVEGLPVDRKNDMKAFVTIMYGCDNFCSYCIVPYVRGRERSREPEDIVKEIESLIAQGYKEVTLLGQNVNSYGIGLERKMNFSDLLKIVNSIEGIERVRFMTSHPKDITEELIQTMNECDKVCEHIHMALQSGSNRMLDKMNRKYTREHYINLTKRIKEVMPQVAISTDIIVGYPGETEEDFNETLALAEEVKFDAAFTFLYSPREGTPAAKLETDFIDEETKHRRFSKLLNSINQIVETKNKEYEGKIVDVLVESASKNDDSKISGRTRTFKLVTFEGSKDLIGQIVNVKIVEAKPYSLVGELV</sequence>
<evidence type="ECO:0000256" key="2">
    <source>
        <dbReference type="ARBA" id="ARBA00022485"/>
    </source>
</evidence>
<dbReference type="GO" id="GO:0051539">
    <property type="term" value="F:4 iron, 4 sulfur cluster binding"/>
    <property type="evidence" value="ECO:0007669"/>
    <property type="project" value="UniProtKB-UniRule"/>
</dbReference>
<dbReference type="STRING" id="1121316.SAMN02745207_02415"/>
<feature type="domain" description="Radical SAM core" evidence="14">
    <location>
        <begin position="147"/>
        <end position="380"/>
    </location>
</feature>
<evidence type="ECO:0000256" key="9">
    <source>
        <dbReference type="ARBA" id="ARBA00023014"/>
    </source>
</evidence>
<dbReference type="InterPro" id="IPR023404">
    <property type="entry name" value="rSAM_horseshoe"/>
</dbReference>
<feature type="domain" description="TRAM" evidence="12">
    <location>
        <begin position="381"/>
        <end position="443"/>
    </location>
</feature>
<evidence type="ECO:0000256" key="10">
    <source>
        <dbReference type="ARBA" id="ARBA00033765"/>
    </source>
</evidence>
<feature type="binding site" evidence="11">
    <location>
        <position position="85"/>
    </location>
    <ligand>
        <name>[4Fe-4S] cluster</name>
        <dbReference type="ChEBI" id="CHEBI:49883"/>
        <label>1</label>
    </ligand>
</feature>
<keyword evidence="4 11" id="KW-0808">Transferase</keyword>
<dbReference type="SFLD" id="SFLDG01061">
    <property type="entry name" value="methylthiotransferase"/>
    <property type="match status" value="1"/>
</dbReference>
<evidence type="ECO:0000256" key="8">
    <source>
        <dbReference type="ARBA" id="ARBA00023004"/>
    </source>
</evidence>
<dbReference type="Pfam" id="PF00919">
    <property type="entry name" value="UPF0004"/>
    <property type="match status" value="1"/>
</dbReference>
<dbReference type="NCBIfam" id="TIGR01574">
    <property type="entry name" value="miaB-methiolase"/>
    <property type="match status" value="1"/>
</dbReference>
<feature type="binding site" evidence="11">
    <location>
        <position position="165"/>
    </location>
    <ligand>
        <name>[4Fe-4S] cluster</name>
        <dbReference type="ChEBI" id="CHEBI:49883"/>
        <label>2</label>
        <note>4Fe-4S-S-AdoMet</note>
    </ligand>
</feature>
<protein>
    <recommendedName>
        <fullName evidence="10 11">tRNA-2-methylthio-N(6)-dimethylallyladenosine synthase</fullName>
        <ecNumber evidence="10 11">2.8.4.3</ecNumber>
    </recommendedName>
    <alternativeName>
        <fullName evidence="11">(Dimethylallyl)adenosine tRNA methylthiotransferase MiaB</fullName>
    </alternativeName>
    <alternativeName>
        <fullName evidence="11">tRNA-i(6)A37 methylthiotransferase</fullName>
    </alternativeName>
</protein>
<organism evidence="15 16">
    <name type="scientific">Clostridium grantii DSM 8605</name>
    <dbReference type="NCBI Taxonomy" id="1121316"/>
    <lineage>
        <taxon>Bacteria</taxon>
        <taxon>Bacillati</taxon>
        <taxon>Bacillota</taxon>
        <taxon>Clostridia</taxon>
        <taxon>Eubacteriales</taxon>
        <taxon>Clostridiaceae</taxon>
        <taxon>Clostridium</taxon>
    </lineage>
</organism>
<dbReference type="EMBL" id="FQXM01000012">
    <property type="protein sequence ID" value="SHH77127.1"/>
    <property type="molecule type" value="Genomic_DNA"/>
</dbReference>
<feature type="binding site" evidence="11">
    <location>
        <position position="51"/>
    </location>
    <ligand>
        <name>[4Fe-4S] cluster</name>
        <dbReference type="ChEBI" id="CHEBI:49883"/>
        <label>1</label>
    </ligand>
</feature>
<proteinExistence type="inferred from homology"/>
<name>A0A1M5VPH2_9CLOT</name>
<evidence type="ECO:0000259" key="13">
    <source>
        <dbReference type="PROSITE" id="PS51449"/>
    </source>
</evidence>
<evidence type="ECO:0000256" key="3">
    <source>
        <dbReference type="ARBA" id="ARBA00022490"/>
    </source>
</evidence>
<keyword evidence="16" id="KW-1185">Reference proteome</keyword>
<comment type="cofactor">
    <cofactor evidence="11">
        <name>[4Fe-4S] cluster</name>
        <dbReference type="ChEBI" id="CHEBI:49883"/>
    </cofactor>
    <text evidence="11">Binds 2 [4Fe-4S] clusters. One cluster is coordinated with 3 cysteines and an exchangeable S-adenosyl-L-methionine.</text>
</comment>
<dbReference type="SFLD" id="SFLDG01082">
    <property type="entry name" value="B12-binding_domain_containing"/>
    <property type="match status" value="1"/>
</dbReference>
<feature type="binding site" evidence="11">
    <location>
        <position position="15"/>
    </location>
    <ligand>
        <name>[4Fe-4S] cluster</name>
        <dbReference type="ChEBI" id="CHEBI:49883"/>
        <label>1</label>
    </ligand>
</feature>
<keyword evidence="3 11" id="KW-0963">Cytoplasm</keyword>
<dbReference type="OrthoDB" id="9805215at2"/>
<dbReference type="FunFam" id="3.80.30.20:FF:000001">
    <property type="entry name" value="tRNA-2-methylthio-N(6)-dimethylallyladenosine synthase 2"/>
    <property type="match status" value="1"/>
</dbReference>
<evidence type="ECO:0000313" key="15">
    <source>
        <dbReference type="EMBL" id="SHH77127.1"/>
    </source>
</evidence>
<dbReference type="PROSITE" id="PS51918">
    <property type="entry name" value="RADICAL_SAM"/>
    <property type="match status" value="1"/>
</dbReference>
<keyword evidence="2 11" id="KW-0004">4Fe-4S</keyword>
<dbReference type="InterPro" id="IPR006463">
    <property type="entry name" value="MiaB_methiolase"/>
</dbReference>
<dbReference type="FunFam" id="3.40.50.12160:FF:000006">
    <property type="entry name" value="tRNA-2-methylthio-N(6)-dimethylallyladenosine synthase"/>
    <property type="match status" value="1"/>
</dbReference>
<evidence type="ECO:0000256" key="1">
    <source>
        <dbReference type="ARBA" id="ARBA00003234"/>
    </source>
</evidence>
<evidence type="ECO:0000256" key="11">
    <source>
        <dbReference type="HAMAP-Rule" id="MF_01864"/>
    </source>
</evidence>
<evidence type="ECO:0000313" key="16">
    <source>
        <dbReference type="Proteomes" id="UP000184447"/>
    </source>
</evidence>
<dbReference type="Pfam" id="PF01938">
    <property type="entry name" value="TRAM"/>
    <property type="match status" value="1"/>
</dbReference>
<comment type="catalytic activity">
    <reaction evidence="11">
        <text>N(6)-dimethylallyladenosine(37) in tRNA + (sulfur carrier)-SH + AH2 + 2 S-adenosyl-L-methionine = 2-methylsulfanyl-N(6)-dimethylallyladenosine(37) in tRNA + (sulfur carrier)-H + 5'-deoxyadenosine + L-methionine + A + S-adenosyl-L-homocysteine + 2 H(+)</text>
        <dbReference type="Rhea" id="RHEA:37067"/>
        <dbReference type="Rhea" id="RHEA-COMP:10375"/>
        <dbReference type="Rhea" id="RHEA-COMP:10376"/>
        <dbReference type="Rhea" id="RHEA-COMP:14737"/>
        <dbReference type="Rhea" id="RHEA-COMP:14739"/>
        <dbReference type="ChEBI" id="CHEBI:13193"/>
        <dbReference type="ChEBI" id="CHEBI:15378"/>
        <dbReference type="ChEBI" id="CHEBI:17319"/>
        <dbReference type="ChEBI" id="CHEBI:17499"/>
        <dbReference type="ChEBI" id="CHEBI:29917"/>
        <dbReference type="ChEBI" id="CHEBI:57844"/>
        <dbReference type="ChEBI" id="CHEBI:57856"/>
        <dbReference type="ChEBI" id="CHEBI:59789"/>
        <dbReference type="ChEBI" id="CHEBI:64428"/>
        <dbReference type="ChEBI" id="CHEBI:74415"/>
        <dbReference type="ChEBI" id="CHEBI:74417"/>
        <dbReference type="EC" id="2.8.4.3"/>
    </reaction>
</comment>
<dbReference type="Pfam" id="PF04055">
    <property type="entry name" value="Radical_SAM"/>
    <property type="match status" value="1"/>
</dbReference>
<dbReference type="HAMAP" id="MF_01864">
    <property type="entry name" value="tRNA_metthiotr_MiaB"/>
    <property type="match status" value="1"/>
</dbReference>
<dbReference type="InterPro" id="IPR013848">
    <property type="entry name" value="Methylthiotransferase_N"/>
</dbReference>
<dbReference type="SFLD" id="SFLDS00029">
    <property type="entry name" value="Radical_SAM"/>
    <property type="match status" value="1"/>
</dbReference>
<dbReference type="PANTHER" id="PTHR43020:SF2">
    <property type="entry name" value="MITOCHONDRIAL TRNA METHYLTHIOTRANSFERASE CDK5RAP1"/>
    <property type="match status" value="1"/>
</dbReference>
<keyword evidence="7 11" id="KW-0479">Metal-binding</keyword>
<evidence type="ECO:0000256" key="6">
    <source>
        <dbReference type="ARBA" id="ARBA00022694"/>
    </source>
</evidence>
<dbReference type="GO" id="GO:0035597">
    <property type="term" value="F:tRNA-2-methylthio-N(6)-dimethylallyladenosine(37) synthase activity"/>
    <property type="evidence" value="ECO:0007669"/>
    <property type="project" value="UniProtKB-EC"/>
</dbReference>